<evidence type="ECO:0000313" key="1">
    <source>
        <dbReference type="EMBL" id="MEE6311033.1"/>
    </source>
</evidence>
<dbReference type="RefSeq" id="WP_331211050.1">
    <property type="nucleotide sequence ID" value="NZ_JAZGQL010000030.1"/>
</dbReference>
<gene>
    <name evidence="1" type="ORF">V1634_29765</name>
</gene>
<accession>A0ABU7SM47</accession>
<organism evidence="1 2">
    <name type="scientific">Plantactinospora veratri</name>
    <dbReference type="NCBI Taxonomy" id="1436122"/>
    <lineage>
        <taxon>Bacteria</taxon>
        <taxon>Bacillati</taxon>
        <taxon>Actinomycetota</taxon>
        <taxon>Actinomycetes</taxon>
        <taxon>Micromonosporales</taxon>
        <taxon>Micromonosporaceae</taxon>
        <taxon>Plantactinospora</taxon>
    </lineage>
</organism>
<evidence type="ECO:0000313" key="2">
    <source>
        <dbReference type="Proteomes" id="UP001339911"/>
    </source>
</evidence>
<reference evidence="1 2" key="1">
    <citation type="submission" date="2024-01" db="EMBL/GenBank/DDBJ databases">
        <title>Genome insights into Plantactinospora veratri sp. nov.</title>
        <authorList>
            <person name="Wang L."/>
        </authorList>
    </citation>
    <scope>NUCLEOTIDE SEQUENCE [LARGE SCALE GENOMIC DNA]</scope>
    <source>
        <strain evidence="1 2">NEAU-FHS4</strain>
    </source>
</reference>
<sequence length="58" mass="6360">MTAPSLKRLDGGIATIEALIKKIEDGLIALDERERALGRITQSAADQNIRSKYGHLLK</sequence>
<dbReference type="EMBL" id="JAZGQL010000030">
    <property type="protein sequence ID" value="MEE6311033.1"/>
    <property type="molecule type" value="Genomic_DNA"/>
</dbReference>
<keyword evidence="2" id="KW-1185">Reference proteome</keyword>
<proteinExistence type="predicted"/>
<dbReference type="Proteomes" id="UP001339911">
    <property type="component" value="Unassembled WGS sequence"/>
</dbReference>
<protein>
    <submittedName>
        <fullName evidence="1">Uncharacterized protein</fullName>
    </submittedName>
</protein>
<comment type="caution">
    <text evidence="1">The sequence shown here is derived from an EMBL/GenBank/DDBJ whole genome shotgun (WGS) entry which is preliminary data.</text>
</comment>
<name>A0ABU7SM47_9ACTN</name>